<dbReference type="PROSITE" id="PS50144">
    <property type="entry name" value="MATH"/>
    <property type="match status" value="1"/>
</dbReference>
<dbReference type="EMBL" id="JAGKQM010000002">
    <property type="protein sequence ID" value="KAH0940074.1"/>
    <property type="molecule type" value="Genomic_DNA"/>
</dbReference>
<sequence>MDSQQRSLCFISLAFLFITCSSAEFLIQQVTQGRGTENNSSYSLDANLGVTRVLRDERPSSKIVTIAGYSVIKGRGEPYESSVFEAAGYKWRIVLYVVGNANDGGAGYISLYVRIEETESLPFGWELNNVDLKLFVHNPKLNKYLTVTDGALKRFNGVKKESGFGQLIALSTFENTNEGYIVQDTCSFGAEILIVKPAEINSTILLIFSLETDTAAAWYPIRSGYGVGVNNIILLADLNDASKGYLVNDAIIFEAEMVKVSVTNIVSV</sequence>
<dbReference type="PANTHER" id="PTHR46162:SF65">
    <property type="entry name" value="F9D12.8 PROTEIN-RELATED"/>
    <property type="match status" value="1"/>
</dbReference>
<dbReference type="InterPro" id="IPR008974">
    <property type="entry name" value="TRAF-like"/>
</dbReference>
<keyword evidence="1" id="KW-0732">Signal</keyword>
<organism evidence="3 4">
    <name type="scientific">Brassica napus</name>
    <name type="common">Rape</name>
    <dbReference type="NCBI Taxonomy" id="3708"/>
    <lineage>
        <taxon>Eukaryota</taxon>
        <taxon>Viridiplantae</taxon>
        <taxon>Streptophyta</taxon>
        <taxon>Embryophyta</taxon>
        <taxon>Tracheophyta</taxon>
        <taxon>Spermatophyta</taxon>
        <taxon>Magnoliopsida</taxon>
        <taxon>eudicotyledons</taxon>
        <taxon>Gunneridae</taxon>
        <taxon>Pentapetalae</taxon>
        <taxon>rosids</taxon>
        <taxon>malvids</taxon>
        <taxon>Brassicales</taxon>
        <taxon>Brassicaceae</taxon>
        <taxon>Brassiceae</taxon>
        <taxon>Brassica</taxon>
    </lineage>
</organism>
<evidence type="ECO:0000259" key="2">
    <source>
        <dbReference type="PROSITE" id="PS50144"/>
    </source>
</evidence>
<dbReference type="CDD" id="cd00121">
    <property type="entry name" value="MATH"/>
    <property type="match status" value="1"/>
</dbReference>
<feature type="domain" description="MATH" evidence="2">
    <location>
        <begin position="59"/>
        <end position="192"/>
    </location>
</feature>
<evidence type="ECO:0000313" key="3">
    <source>
        <dbReference type="EMBL" id="KAH0940074.1"/>
    </source>
</evidence>
<dbReference type="SMART" id="SM00061">
    <property type="entry name" value="MATH"/>
    <property type="match status" value="1"/>
</dbReference>
<dbReference type="Proteomes" id="UP000824890">
    <property type="component" value="Unassembled WGS sequence"/>
</dbReference>
<dbReference type="PANTHER" id="PTHR46162">
    <property type="entry name" value="TRAF-LIKE FAMILY PROTEIN"/>
    <property type="match status" value="1"/>
</dbReference>
<comment type="caution">
    <text evidence="3">The sequence shown here is derived from an EMBL/GenBank/DDBJ whole genome shotgun (WGS) entry which is preliminary data.</text>
</comment>
<dbReference type="Gene3D" id="2.60.210.10">
    <property type="entry name" value="Apoptosis, Tumor Necrosis Factor Receptor Associated Protein 2, Chain A"/>
    <property type="match status" value="1"/>
</dbReference>
<gene>
    <name evidence="3" type="ORF">HID58_007535</name>
</gene>
<dbReference type="InterPro" id="IPR002083">
    <property type="entry name" value="MATH/TRAF_dom"/>
</dbReference>
<evidence type="ECO:0000256" key="1">
    <source>
        <dbReference type="SAM" id="SignalP"/>
    </source>
</evidence>
<name>A0ABQ8EEP0_BRANA</name>
<reference evidence="3 4" key="1">
    <citation type="submission" date="2021-05" db="EMBL/GenBank/DDBJ databases">
        <title>Genome Assembly of Synthetic Allotetraploid Brassica napus Reveals Homoeologous Exchanges between Subgenomes.</title>
        <authorList>
            <person name="Davis J.T."/>
        </authorList>
    </citation>
    <scope>NUCLEOTIDE SEQUENCE [LARGE SCALE GENOMIC DNA]</scope>
    <source>
        <strain evidence="4">cv. Da-Ae</strain>
        <tissue evidence="3">Seedling</tissue>
    </source>
</reference>
<protein>
    <recommendedName>
        <fullName evidence="2">MATH domain-containing protein</fullName>
    </recommendedName>
</protein>
<proteinExistence type="predicted"/>
<feature type="signal peptide" evidence="1">
    <location>
        <begin position="1"/>
        <end position="23"/>
    </location>
</feature>
<dbReference type="Pfam" id="PF22486">
    <property type="entry name" value="MATH_2"/>
    <property type="match status" value="1"/>
</dbReference>
<keyword evidence="4" id="KW-1185">Reference proteome</keyword>
<evidence type="ECO:0000313" key="4">
    <source>
        <dbReference type="Proteomes" id="UP000824890"/>
    </source>
</evidence>
<accession>A0ABQ8EEP0</accession>
<dbReference type="SUPFAM" id="SSF49599">
    <property type="entry name" value="TRAF domain-like"/>
    <property type="match status" value="2"/>
</dbReference>
<feature type="chain" id="PRO_5045356331" description="MATH domain-containing protein" evidence="1">
    <location>
        <begin position="24"/>
        <end position="268"/>
    </location>
</feature>